<gene>
    <name evidence="9" type="primary">LOC105232518</name>
</gene>
<evidence type="ECO:0000256" key="3">
    <source>
        <dbReference type="ARBA" id="ARBA00022989"/>
    </source>
</evidence>
<dbReference type="FunCoup" id="A0A6I9VMJ8">
    <property type="interactions" value="34"/>
</dbReference>
<feature type="domain" description="G-protein coupled receptors family 2 profile 2" evidence="7">
    <location>
        <begin position="646"/>
        <end position="904"/>
    </location>
</feature>
<dbReference type="AlphaFoldDB" id="A0A6I9VMJ8"/>
<feature type="transmembrane region" description="Helical" evidence="6">
    <location>
        <begin position="648"/>
        <end position="671"/>
    </location>
</feature>
<dbReference type="InParanoid" id="A0A6I9VMJ8"/>
<feature type="region of interest" description="Disordered" evidence="5">
    <location>
        <begin position="382"/>
        <end position="401"/>
    </location>
</feature>
<feature type="region of interest" description="Disordered" evidence="5">
    <location>
        <begin position="923"/>
        <end position="974"/>
    </location>
</feature>
<accession>A0A6I9VMJ8</accession>
<feature type="transmembrane region" description="Helical" evidence="6">
    <location>
        <begin position="880"/>
        <end position="902"/>
    </location>
</feature>
<dbReference type="InterPro" id="IPR017981">
    <property type="entry name" value="GPCR_2-like_7TM"/>
</dbReference>
<keyword evidence="3 6" id="KW-1133">Transmembrane helix</keyword>
<dbReference type="GO" id="GO:0007166">
    <property type="term" value="P:cell surface receptor signaling pathway"/>
    <property type="evidence" value="ECO:0007669"/>
    <property type="project" value="InterPro"/>
</dbReference>
<dbReference type="RefSeq" id="XP_011212517.2">
    <property type="nucleotide sequence ID" value="XM_011214215.4"/>
</dbReference>
<feature type="compositionally biased region" description="Low complexity" evidence="5">
    <location>
        <begin position="100"/>
        <end position="119"/>
    </location>
</feature>
<comment type="subcellular location">
    <subcellularLocation>
        <location evidence="1">Membrane</location>
        <topology evidence="1">Multi-pass membrane protein</topology>
    </subcellularLocation>
</comment>
<feature type="transmembrane region" description="Helical" evidence="6">
    <location>
        <begin position="852"/>
        <end position="874"/>
    </location>
</feature>
<feature type="transmembrane region" description="Helical" evidence="6">
    <location>
        <begin position="765"/>
        <end position="787"/>
    </location>
</feature>
<keyword evidence="4 6" id="KW-0472">Membrane</keyword>
<feature type="transmembrane region" description="Helical" evidence="6">
    <location>
        <begin position="714"/>
        <end position="744"/>
    </location>
</feature>
<protein>
    <submittedName>
        <fullName evidence="9">Adhesion G-protein coupled receptor G6</fullName>
    </submittedName>
</protein>
<dbReference type="InterPro" id="IPR000832">
    <property type="entry name" value="GPCR_2_secretin-like"/>
</dbReference>
<dbReference type="Gene3D" id="1.20.1070.10">
    <property type="entry name" value="Rhodopsin 7-helix transmembrane proteins"/>
    <property type="match status" value="1"/>
</dbReference>
<evidence type="ECO:0000256" key="6">
    <source>
        <dbReference type="SAM" id="Phobius"/>
    </source>
</evidence>
<dbReference type="SUPFAM" id="SSF81321">
    <property type="entry name" value="Family A G protein-coupled receptor-like"/>
    <property type="match status" value="1"/>
</dbReference>
<organism evidence="8 9">
    <name type="scientific">Bactrocera dorsalis</name>
    <name type="common">Oriental fruit fly</name>
    <name type="synonym">Dacus dorsalis</name>
    <dbReference type="NCBI Taxonomy" id="27457"/>
    <lineage>
        <taxon>Eukaryota</taxon>
        <taxon>Metazoa</taxon>
        <taxon>Ecdysozoa</taxon>
        <taxon>Arthropoda</taxon>
        <taxon>Hexapoda</taxon>
        <taxon>Insecta</taxon>
        <taxon>Pterygota</taxon>
        <taxon>Neoptera</taxon>
        <taxon>Endopterygota</taxon>
        <taxon>Diptera</taxon>
        <taxon>Brachycera</taxon>
        <taxon>Muscomorpha</taxon>
        <taxon>Tephritoidea</taxon>
        <taxon>Tephritidae</taxon>
        <taxon>Bactrocera</taxon>
        <taxon>Bactrocera</taxon>
    </lineage>
</organism>
<keyword evidence="2 6" id="KW-0812">Transmembrane</keyword>
<evidence type="ECO:0000256" key="1">
    <source>
        <dbReference type="ARBA" id="ARBA00004141"/>
    </source>
</evidence>
<sequence>MRGKCTTETKLSINEQKRSDSVIVHTRHIFCADFCKMNLKIVILLVTIVHQYQYKVVSAHLRPLHPDPESDEDGGAGYRLGYKLPSVLSPDGHWQRLTTPHTTTTNSNTLSHPNTTTSTAAAPMVKNLTRNEDWITDDEEYSDSYGSGSESVSGSAEVNFEPTSRSQSNITELERSTSDSPHPLYCLPEVFEHDYVIVENYTQPNTNIWKRARIGERAGLREVCLKPNGLPLTRLCRYNPLTRAAEWEDISGWKHIVCMRQTRECILSDKLNSLHEKLLEGQVLQAGVAQRSQVTGELYTMLREKNFKLLPADVHLTSQILHEVAITAQDPEVSADMVRICDRLMSSDEQVLRISADLNATNSILQTFEEYMDALSARQVPTGGCSSTATSSTVSRPSEESEADIASSYSKAVEEVKMGHLGVHAHISTNISVFFLNPECANISGIALYAPTAQQSTAEPHALINTVVANFRYRFINMNESVAALAQEPELQVAGFLPTALWQHVRANLQAKGKLPVIVMKVYGHDALFVDPALVHTRKPFSKILSISIPGYNENFPEPLTFLLRNRFDYLDPSLIAQPGTGCGYWNYSTWVNNGVQTDAKDLLKHSVIECRTLHLTQFSFLLGGTYKQADITDDVLITPIHLRALDIISLIGCSLSLMGLLCIWVTAAMFKSWRTLASTKILLNLCVALTLQMVLFVFVNTEDMSAELVEDRLYINCVLLGAFLQYSILVLFMWMLIIAVLQFQRYVTVIGIERPKRYILKSAIVAWGFPLIPTLLVACIAPSSYIPTEYEIQTSTAICYPSGLGLTLGVILPVTAVVVVNLTIFIYVFYSISHTLNQAIHRSEKKMIIKQIRLSVLLFFLLGISWIFGLFAYMQAGVFFSYLFCLTATLQGFVLFIYFVLLDEVPRSAWLHLLHPQSKKQTSKRSTELQSMTTSTGLESGMCARDTTSRQARNANGGAQPQASQLQGQAGSM</sequence>
<feature type="transmembrane region" description="Helical" evidence="6">
    <location>
        <begin position="807"/>
        <end position="831"/>
    </location>
</feature>
<dbReference type="PANTHER" id="PTHR47767">
    <property type="entry name" value="ADHESION G PROTEIN-COUPLED RECEPTOR G7"/>
    <property type="match status" value="1"/>
</dbReference>
<feature type="compositionally biased region" description="Polar residues" evidence="5">
    <location>
        <begin position="161"/>
        <end position="171"/>
    </location>
</feature>
<proteinExistence type="predicted"/>
<keyword evidence="8" id="KW-1185">Reference proteome</keyword>
<reference evidence="8" key="1">
    <citation type="submission" date="2025-05" db="UniProtKB">
        <authorList>
            <consortium name="RefSeq"/>
        </authorList>
    </citation>
    <scope>NUCLEOTIDE SEQUENCE [LARGE SCALE GENOMIC DNA]</scope>
</reference>
<reference evidence="9" key="2">
    <citation type="submission" date="2025-08" db="UniProtKB">
        <authorList>
            <consortium name="RefSeq"/>
        </authorList>
    </citation>
    <scope>IDENTIFICATION</scope>
    <source>
        <tissue evidence="9">Adult</tissue>
    </source>
</reference>
<evidence type="ECO:0000313" key="8">
    <source>
        <dbReference type="Proteomes" id="UP001652620"/>
    </source>
</evidence>
<evidence type="ECO:0000256" key="5">
    <source>
        <dbReference type="SAM" id="MobiDB-lite"/>
    </source>
</evidence>
<evidence type="ECO:0000256" key="4">
    <source>
        <dbReference type="ARBA" id="ARBA00023136"/>
    </source>
</evidence>
<dbReference type="PRINTS" id="PR00249">
    <property type="entry name" value="GPCRSECRETIN"/>
</dbReference>
<dbReference type="GO" id="GO:0004930">
    <property type="term" value="F:G protein-coupled receptor activity"/>
    <property type="evidence" value="ECO:0007669"/>
    <property type="project" value="InterPro"/>
</dbReference>
<feature type="compositionally biased region" description="Low complexity" evidence="5">
    <location>
        <begin position="386"/>
        <end position="396"/>
    </location>
</feature>
<dbReference type="CDD" id="cd15040">
    <property type="entry name" value="7tmB2_Adhesion"/>
    <property type="match status" value="1"/>
</dbReference>
<name>A0A6I9VMJ8_BACDO</name>
<evidence type="ECO:0000313" key="9">
    <source>
        <dbReference type="RefSeq" id="XP_011212517.2"/>
    </source>
</evidence>
<feature type="region of interest" description="Disordered" evidence="5">
    <location>
        <begin position="100"/>
        <end position="179"/>
    </location>
</feature>
<dbReference type="OrthoDB" id="10037534at2759"/>
<evidence type="ECO:0000259" key="7">
    <source>
        <dbReference type="PROSITE" id="PS50261"/>
    </source>
</evidence>
<feature type="compositionally biased region" description="Polar residues" evidence="5">
    <location>
        <begin position="950"/>
        <end position="974"/>
    </location>
</feature>
<dbReference type="KEGG" id="bdr:105232518"/>
<feature type="compositionally biased region" description="Polar residues" evidence="5">
    <location>
        <begin position="929"/>
        <end position="939"/>
    </location>
</feature>
<dbReference type="GeneID" id="105232518"/>
<dbReference type="Gene3D" id="2.60.220.50">
    <property type="match status" value="1"/>
</dbReference>
<keyword evidence="9" id="KW-0675">Receptor</keyword>
<feature type="transmembrane region" description="Helical" evidence="6">
    <location>
        <begin position="683"/>
        <end position="702"/>
    </location>
</feature>
<dbReference type="GO" id="GO:0016020">
    <property type="term" value="C:membrane"/>
    <property type="evidence" value="ECO:0007669"/>
    <property type="project" value="UniProtKB-SubCell"/>
</dbReference>
<dbReference type="InterPro" id="IPR046338">
    <property type="entry name" value="GAIN_dom_sf"/>
</dbReference>
<dbReference type="Proteomes" id="UP001652620">
    <property type="component" value="Chromosome 2"/>
</dbReference>
<dbReference type="PANTHER" id="PTHR47767:SF1">
    <property type="entry name" value="ADHESION G PROTEIN-COUPLED RECEPTOR G7"/>
    <property type="match status" value="1"/>
</dbReference>
<dbReference type="Pfam" id="PF00002">
    <property type="entry name" value="7tm_2"/>
    <property type="match status" value="1"/>
</dbReference>
<dbReference type="InterPro" id="IPR053066">
    <property type="entry name" value="ADGR_G7"/>
</dbReference>
<dbReference type="PROSITE" id="PS50261">
    <property type="entry name" value="G_PROTEIN_RECEP_F2_4"/>
    <property type="match status" value="1"/>
</dbReference>
<evidence type="ECO:0000256" key="2">
    <source>
        <dbReference type="ARBA" id="ARBA00022692"/>
    </source>
</evidence>
<feature type="compositionally biased region" description="Low complexity" evidence="5">
    <location>
        <begin position="143"/>
        <end position="155"/>
    </location>
</feature>